<dbReference type="InterPro" id="IPR011009">
    <property type="entry name" value="Kinase-like_dom_sf"/>
</dbReference>
<name>A0A4Q9MGA3_9APHY</name>
<dbReference type="EMBL" id="ML143466">
    <property type="protein sequence ID" value="TBU25142.1"/>
    <property type="molecule type" value="Genomic_DNA"/>
</dbReference>
<dbReference type="GO" id="GO:0005524">
    <property type="term" value="F:ATP binding"/>
    <property type="evidence" value="ECO:0007669"/>
    <property type="project" value="InterPro"/>
</dbReference>
<evidence type="ECO:0000313" key="2">
    <source>
        <dbReference type="EMBL" id="TBU25142.1"/>
    </source>
</evidence>
<feature type="domain" description="Protein kinase" evidence="1">
    <location>
        <begin position="1"/>
        <end position="209"/>
    </location>
</feature>
<dbReference type="SUPFAM" id="SSF56112">
    <property type="entry name" value="Protein kinase-like (PK-like)"/>
    <property type="match status" value="1"/>
</dbReference>
<protein>
    <recommendedName>
        <fullName evidence="1">Protein kinase domain-containing protein</fullName>
    </recommendedName>
</protein>
<dbReference type="AlphaFoldDB" id="A0A4Q9MGA3"/>
<organism evidence="2">
    <name type="scientific">Dichomitus squalens</name>
    <dbReference type="NCBI Taxonomy" id="114155"/>
    <lineage>
        <taxon>Eukaryota</taxon>
        <taxon>Fungi</taxon>
        <taxon>Dikarya</taxon>
        <taxon>Basidiomycota</taxon>
        <taxon>Agaricomycotina</taxon>
        <taxon>Agaricomycetes</taxon>
        <taxon>Polyporales</taxon>
        <taxon>Polyporaceae</taxon>
        <taxon>Dichomitus</taxon>
    </lineage>
</organism>
<accession>A0A4Q9MGA3</accession>
<sequence>GSAEHQNNRYLLEQFSSSTNAPLSNVLPPVAVLDSPYHFSFVVMPIWSNAFVVGSFDSVRLVITFTRCLLTGLSSLHDHRIAHRDIREDNTLVNGYCPELERFESKAIVGKHLHSPDVAFSFFDYDLAIQLPSNVSVKNSRRPAWEGNRDSPQFHPLHDIYFAQPEYNPFAFDVACLGNMFLYHFTVSIPRRFPVQGHNDDDGVSDRMP</sequence>
<gene>
    <name evidence="2" type="ORF">BD311DRAFT_670303</name>
</gene>
<dbReference type="PROSITE" id="PS50011">
    <property type="entry name" value="PROTEIN_KINASE_DOM"/>
    <property type="match status" value="1"/>
</dbReference>
<dbReference type="Proteomes" id="UP000292957">
    <property type="component" value="Unassembled WGS sequence"/>
</dbReference>
<feature type="non-terminal residue" evidence="2">
    <location>
        <position position="1"/>
    </location>
</feature>
<evidence type="ECO:0000259" key="1">
    <source>
        <dbReference type="PROSITE" id="PS50011"/>
    </source>
</evidence>
<dbReference type="OrthoDB" id="2722301at2759"/>
<proteinExistence type="predicted"/>
<reference evidence="2" key="1">
    <citation type="submission" date="2019-01" db="EMBL/GenBank/DDBJ databases">
        <title>Draft genome sequences of three monokaryotic isolates of the white-rot basidiomycete fungus Dichomitus squalens.</title>
        <authorList>
            <consortium name="DOE Joint Genome Institute"/>
            <person name="Lopez S.C."/>
            <person name="Andreopoulos B."/>
            <person name="Pangilinan J."/>
            <person name="Lipzen A."/>
            <person name="Riley R."/>
            <person name="Ahrendt S."/>
            <person name="Ng V."/>
            <person name="Barry K."/>
            <person name="Daum C."/>
            <person name="Grigoriev I.V."/>
            <person name="Hilden K.S."/>
            <person name="Makela M.R."/>
            <person name="de Vries R.P."/>
        </authorList>
    </citation>
    <scope>NUCLEOTIDE SEQUENCE [LARGE SCALE GENOMIC DNA]</scope>
    <source>
        <strain evidence="2">OM18370.1</strain>
    </source>
</reference>
<dbReference type="GO" id="GO:0004672">
    <property type="term" value="F:protein kinase activity"/>
    <property type="evidence" value="ECO:0007669"/>
    <property type="project" value="InterPro"/>
</dbReference>
<dbReference type="InterPro" id="IPR000719">
    <property type="entry name" value="Prot_kinase_dom"/>
</dbReference>
<dbReference type="Gene3D" id="1.10.510.10">
    <property type="entry name" value="Transferase(Phosphotransferase) domain 1"/>
    <property type="match status" value="1"/>
</dbReference>